<evidence type="ECO:0000259" key="4">
    <source>
        <dbReference type="Pfam" id="PF25023"/>
    </source>
</evidence>
<dbReference type="NCBIfam" id="TIGR01643">
    <property type="entry name" value="YD_repeat_2x"/>
    <property type="match status" value="17"/>
</dbReference>
<accession>A0A6L6WNK2</accession>
<evidence type="ECO:0000259" key="3">
    <source>
        <dbReference type="Pfam" id="PF20148"/>
    </source>
</evidence>
<reference evidence="5 6" key="1">
    <citation type="submission" date="2019-11" db="EMBL/GenBank/DDBJ databases">
        <title>Streptomyces typhae sp. nov., a novel endophytic actinomycete isolated from the root of cattail pollen (Typha angustifolia L.).</title>
        <authorList>
            <person name="Peng C."/>
        </authorList>
    </citation>
    <scope>NUCLEOTIDE SEQUENCE [LARGE SCALE GENOMIC DNA]</scope>
    <source>
        <strain evidence="6">p1417</strain>
    </source>
</reference>
<evidence type="ECO:0000313" key="5">
    <source>
        <dbReference type="EMBL" id="MVO83845.1"/>
    </source>
</evidence>
<proteinExistence type="predicted"/>
<evidence type="ECO:0000313" key="6">
    <source>
        <dbReference type="Proteomes" id="UP000483802"/>
    </source>
</evidence>
<gene>
    <name evidence="5" type="ORF">GPA10_03460</name>
</gene>
<dbReference type="Pfam" id="PF05593">
    <property type="entry name" value="RHS_repeat"/>
    <property type="match status" value="2"/>
</dbReference>
<feature type="compositionally biased region" description="Low complexity" evidence="2">
    <location>
        <begin position="139"/>
        <end position="149"/>
    </location>
</feature>
<evidence type="ECO:0000256" key="2">
    <source>
        <dbReference type="SAM" id="MobiDB-lite"/>
    </source>
</evidence>
<feature type="compositionally biased region" description="Polar residues" evidence="2">
    <location>
        <begin position="900"/>
        <end position="925"/>
    </location>
</feature>
<keyword evidence="1" id="KW-0677">Repeat</keyword>
<dbReference type="RefSeq" id="WP_157164056.1">
    <property type="nucleotide sequence ID" value="NZ_WPNZ01000001.1"/>
</dbReference>
<dbReference type="PANTHER" id="PTHR32305:SF15">
    <property type="entry name" value="PROTEIN RHSA-RELATED"/>
    <property type="match status" value="1"/>
</dbReference>
<feature type="domain" description="Teneurin-like YD-shell" evidence="4">
    <location>
        <begin position="1327"/>
        <end position="1548"/>
    </location>
</feature>
<comment type="caution">
    <text evidence="5">The sequence shown here is derived from an EMBL/GenBank/DDBJ whole genome shotgun (WGS) entry which is preliminary data.</text>
</comment>
<dbReference type="InterPro" id="IPR006530">
    <property type="entry name" value="YD"/>
</dbReference>
<feature type="domain" description="Teneurin-like YD-shell" evidence="4">
    <location>
        <begin position="601"/>
        <end position="738"/>
    </location>
</feature>
<dbReference type="Pfam" id="PF20148">
    <property type="entry name" value="DUF6531"/>
    <property type="match status" value="1"/>
</dbReference>
<evidence type="ECO:0000256" key="1">
    <source>
        <dbReference type="ARBA" id="ARBA00022737"/>
    </source>
</evidence>
<evidence type="ECO:0008006" key="7">
    <source>
        <dbReference type="Google" id="ProtNLM"/>
    </source>
</evidence>
<dbReference type="InterPro" id="IPR050708">
    <property type="entry name" value="T6SS_VgrG/RHS"/>
</dbReference>
<feature type="domain" description="Teneurin-like YD-shell" evidence="4">
    <location>
        <begin position="1152"/>
        <end position="1317"/>
    </location>
</feature>
<keyword evidence="6" id="KW-1185">Reference proteome</keyword>
<dbReference type="SUPFAM" id="SSF101898">
    <property type="entry name" value="NHL repeat"/>
    <property type="match status" value="1"/>
</dbReference>
<dbReference type="InterPro" id="IPR031325">
    <property type="entry name" value="RHS_repeat"/>
</dbReference>
<organism evidence="5 6">
    <name type="scientific">Streptomyces typhae</name>
    <dbReference type="NCBI Taxonomy" id="2681492"/>
    <lineage>
        <taxon>Bacteria</taxon>
        <taxon>Bacillati</taxon>
        <taxon>Actinomycetota</taxon>
        <taxon>Actinomycetes</taxon>
        <taxon>Kitasatosporales</taxon>
        <taxon>Streptomycetaceae</taxon>
        <taxon>Streptomyces</taxon>
    </lineage>
</organism>
<feature type="domain" description="Teneurin-like YD-shell" evidence="4">
    <location>
        <begin position="753"/>
        <end position="842"/>
    </location>
</feature>
<feature type="domain" description="Teneurin-like YD-shell" evidence="4">
    <location>
        <begin position="864"/>
        <end position="991"/>
    </location>
</feature>
<dbReference type="EMBL" id="WPNZ01000001">
    <property type="protein sequence ID" value="MVO83845.1"/>
    <property type="molecule type" value="Genomic_DNA"/>
</dbReference>
<dbReference type="Pfam" id="PF25023">
    <property type="entry name" value="TEN_YD-shell"/>
    <property type="match status" value="5"/>
</dbReference>
<feature type="region of interest" description="Disordered" evidence="2">
    <location>
        <begin position="1254"/>
        <end position="1277"/>
    </location>
</feature>
<dbReference type="NCBIfam" id="TIGR03696">
    <property type="entry name" value="Rhs_assc_core"/>
    <property type="match status" value="1"/>
</dbReference>
<dbReference type="InterPro" id="IPR056823">
    <property type="entry name" value="TEN-like_YD-shell"/>
</dbReference>
<name>A0A6L6WNK2_9ACTN</name>
<dbReference type="PANTHER" id="PTHR32305">
    <property type="match status" value="1"/>
</dbReference>
<feature type="region of interest" description="Disordered" evidence="2">
    <location>
        <begin position="879"/>
        <end position="934"/>
    </location>
</feature>
<dbReference type="InterPro" id="IPR022385">
    <property type="entry name" value="Rhs_assc_core"/>
</dbReference>
<protein>
    <recommendedName>
        <fullName evidence="7">RHS repeat-associated core domain-containing protein</fullName>
    </recommendedName>
</protein>
<dbReference type="Gene3D" id="2.180.10.10">
    <property type="entry name" value="RHS repeat-associated core"/>
    <property type="match status" value="5"/>
</dbReference>
<feature type="domain" description="DUF6531" evidence="3">
    <location>
        <begin position="325"/>
        <end position="398"/>
    </location>
</feature>
<dbReference type="InterPro" id="IPR045351">
    <property type="entry name" value="DUF6531"/>
</dbReference>
<feature type="region of interest" description="Disordered" evidence="2">
    <location>
        <begin position="93"/>
        <end position="149"/>
    </location>
</feature>
<feature type="compositionally biased region" description="Basic and acidic residues" evidence="2">
    <location>
        <begin position="1256"/>
        <end position="1265"/>
    </location>
</feature>
<sequence length="1865" mass="198179">MASARLRVLMVVLVLSVVAGGGWLVEVPVDDTGPVMRPAGSAGRMPEPAAVQKPVTPAERRAQTAIRGAGAKPHGLPTTKSRPATARQMELLERDQRAVKPGARGQRAVKPGARKRRAVEPDARQRHAVTSGAPDRRAAGPPVGRAGAVAAAPSYSSGSLYQYTVDPFGNTAAQQGGWLMALGNHVGAAVPGEPLQVSAAIWQTGGADDEVHPVKVRWQITDYCAGTPDRFLDFGQTVQAPTLNTGRTFPVVNASITLPTTACTTSNPSYFVYVCTTVADDPTDKESCGSYNLFHMVPALPEGAACAALCGDASGAVGTTVQRADPVNTATGAFTEPFTDAHVAAPGVPLSVRRVYSSDHTGSGALGKGWQLPWETRLAVQADGDVTLIGEGGARHTYAKKSGGAYAAPGQARSTLSADGSGYRLTTADHRVYSYTAEGRLSALKDRTGRGLTLEYTGGRPTKITDAAGRAATLSYSGDRLDRLTLADGRFVDYDHTDGRLTAVRALDGTTERYGYDAGGFLDEVTAADGKVVTENVYDDKGRVTAQTDGVKEETRFAYRRNGEFDQTDTTAPDGGVWTDIYYKNVLFTQIDPLGNKSYYRYDQRFNRTSAVDAEIRETQWDFDTSGRMKRRSSGASDESWTYDKAGNVESYTDGESNKTVFGYNAKNQLTSVDGPLTKPVTYGYDATTGLIESATSARGKITHYGHDGDGNLKSVTAPEGGSSTFTHDASGRLRTAVDPRGNETGADPAKYTTAYTYDAADRVETVTDARGNVTAYGYDQAGRLYTRTDAKKRVTTYGYDDAGRPTTVTDPVGKKRVTGYDKVGRVASVTDRTGGTTSYVYDKAGRQSELVTARGNVEGAKKSEHTWKFGYDKVGNRKSVTDPQGRTSGFAWDADDRPLSTTDPLGHTRSVTYDDNGSVTSTSDGLGHGTTLAYDDEGRLESAKTWSKHVTRYEYDDDSNLTAEISPAKERTTHTYDGDGRLATSVDPRGNAVGADPAKYTWTYGYDTAGHTTSVTDPLGHRATTEYDAVGNVTAVAEPGGKPTVYAHDELNRVDLVTHPDGGTTEPTYDKAGFLDTSKDANSRVTRYGYDAEGRMTSVANPRGETVGYAYDAEGNRTTVTNARRQTITTTVDARLLPTKVTYSDGTPTQSYTYDDAGRPVTVKDATGSRTLTYDNDDKVETITSPGAAKPFTYRWNTDDTLKSRTYPDGRATSYAYDDNGRVRTQTTDGKDTGYAYDAAGNLTSVTLPTTTARTESRTYDEAGRPASLTTPSGSNSFAYDDAGRIITDTPKGGKPTRYAYDAAGRMKRACTDTGTASCLPGTGGDTYTYDKVGNLKSAKASGTTTTYEHDEADRLSSETKGTATTKYGYDADGNQTKDGADTYAYDPLGRVKTATIGSDAYAFLYDADGNRTGSNKNGKLARTSRWDINNPLPQIATDTDSAGALMADYRYDPDGTARSMDRTKGTFHFTQDRQNSVSTVFDAAGKDNYRYTYGPWGKSTGKATISGGQTSIFGYTGQYKDQYLPDRLLLRARSYDTEQSRFTTVDPVPAALDNSSKSSYAYVNDDPANLADPSGACPWCIGGAIGGVIGGGVYALTHRDDFDWGDFAGATAKGAVIGAGAGFLAPAGMGFATSLGLSGGRALATAAVTDAAIGAAYTYAVNSVQCQPTSPSDLLLGAAGGALAPLLGPALRYGKGLFGKSGASADDLSQFSLQLPGNRGWAGQKKPPAALEVHSPPANWTIEGQLAQADSMVDDFALKNHTRKGSGRAYVGGVNTETGEIALGSSGGRYPGASFCAEGNVCFALGGDASKIKFTNAKHVVKDGAAKVTKNKPVCVNCQHDYDPPQFIDGVRHVKGGRWDRLG</sequence>
<dbReference type="Proteomes" id="UP000483802">
    <property type="component" value="Unassembled WGS sequence"/>
</dbReference>